<dbReference type="RefSeq" id="WP_255309004.1">
    <property type="nucleotide sequence ID" value="NZ_BEWI01000032.1"/>
</dbReference>
<dbReference type="EMBL" id="BEWI01000032">
    <property type="protein sequence ID" value="GAY24351.1"/>
    <property type="molecule type" value="Genomic_DNA"/>
</dbReference>
<evidence type="ECO:0000313" key="2">
    <source>
        <dbReference type="EMBL" id="GAY24351.1"/>
    </source>
</evidence>
<name>A0A292ZN94_SPHSA</name>
<reference evidence="2 3" key="1">
    <citation type="journal article" date="2013" name="Biodegradation">
        <title>Occurrence of 4-tert-butylphenol (4-t-BP) biodegradation in an aquatic sample caused by the presence of Spirodela polyrrhiza and isolation of a 4-t-BP-utilizing bacterium.</title>
        <authorList>
            <person name="Ogata Y."/>
            <person name="Toyama T."/>
            <person name="Yu N."/>
            <person name="Wang X."/>
            <person name="Sei K."/>
            <person name="Ike M."/>
        </authorList>
    </citation>
    <scope>NUCLEOTIDE SEQUENCE [LARGE SCALE GENOMIC DNA]</scope>
    <source>
        <strain evidence="2 3">OMI</strain>
    </source>
</reference>
<comment type="caution">
    <text evidence="2">The sequence shown here is derived from an EMBL/GenBank/DDBJ whole genome shotgun (WGS) entry which is preliminary data.</text>
</comment>
<feature type="chain" id="PRO_5012900506" evidence="1">
    <location>
        <begin position="29"/>
        <end position="209"/>
    </location>
</feature>
<proteinExistence type="predicted"/>
<protein>
    <submittedName>
        <fullName evidence="2">Hypothetical cytosolic protein</fullName>
    </submittedName>
</protein>
<gene>
    <name evidence="2" type="ORF">SFOMI_4931</name>
</gene>
<reference evidence="2 3" key="2">
    <citation type="journal article" date="2013" name="Environ. Sci. Technol.">
        <title>The 4-tert-butylphenol-utilizing bacterium Sphingobium fuliginis OMI can degrade bisphenols via phenolic ring hydroxylation and meta-cleavage pathway.</title>
        <authorList>
            <person name="Ogata Y."/>
            <person name="Goda S."/>
            <person name="Toyama T."/>
            <person name="Sei K."/>
            <person name="Ike M."/>
        </authorList>
    </citation>
    <scope>NUCLEOTIDE SEQUENCE [LARGE SCALE GENOMIC DNA]</scope>
    <source>
        <strain evidence="2 3">OMI</strain>
    </source>
</reference>
<sequence length="209" mass="22811">MAEGSHWSRILALHLAVAAAAPLCPVQAGTATIGRTWPIAELDAMAEIEARAAKQPVDIARNFGPRANWSAMQAASLGIATQARTRSVVPFYTLDFDIRLPDGTMLYPKGYTFNPLTYVSLPQRLVVVHPRDLNWALRTARPADFILLTAGDAFVLGEKVGRPLFILEERVKDRLGLTVAPVIVAQQGQRLILTEYGPEARTPMKGAAR</sequence>
<organism evidence="2 3">
    <name type="scientific">Sphingobium fuliginis (strain ATCC 27551)</name>
    <dbReference type="NCBI Taxonomy" id="336203"/>
    <lineage>
        <taxon>Bacteria</taxon>
        <taxon>Pseudomonadati</taxon>
        <taxon>Pseudomonadota</taxon>
        <taxon>Alphaproteobacteria</taxon>
        <taxon>Sphingomonadales</taxon>
        <taxon>Sphingomonadaceae</taxon>
        <taxon>Sphingobium</taxon>
    </lineage>
</organism>
<dbReference type="Proteomes" id="UP000221538">
    <property type="component" value="Unassembled WGS sequence"/>
</dbReference>
<dbReference type="AlphaFoldDB" id="A0A292ZN94"/>
<accession>A0A292ZN94</accession>
<evidence type="ECO:0000313" key="3">
    <source>
        <dbReference type="Proteomes" id="UP000221538"/>
    </source>
</evidence>
<evidence type="ECO:0000256" key="1">
    <source>
        <dbReference type="SAM" id="SignalP"/>
    </source>
</evidence>
<keyword evidence="1" id="KW-0732">Signal</keyword>
<feature type="signal peptide" evidence="1">
    <location>
        <begin position="1"/>
        <end position="28"/>
    </location>
</feature>